<dbReference type="EMBL" id="CDPU01000013">
    <property type="protein sequence ID" value="CEO49325.1"/>
    <property type="molecule type" value="Genomic_DNA"/>
</dbReference>
<dbReference type="InterPro" id="IPR035994">
    <property type="entry name" value="Nucleoside_phosphorylase_sf"/>
</dbReference>
<dbReference type="PANTHER" id="PTHR46082:SF11">
    <property type="entry name" value="AAA+ ATPASE DOMAIN-CONTAINING PROTEIN-RELATED"/>
    <property type="match status" value="1"/>
</dbReference>
<dbReference type="InterPro" id="IPR053137">
    <property type="entry name" value="NLR-like"/>
</dbReference>
<reference evidence="2" key="1">
    <citation type="submission" date="2015-01" db="EMBL/GenBank/DDBJ databases">
        <authorList>
            <person name="Durling Mikael"/>
        </authorList>
    </citation>
    <scope>NUCLEOTIDE SEQUENCE</scope>
</reference>
<protein>
    <recommendedName>
        <fullName evidence="3">Nucleoside phosphorylase domain-containing protein</fullName>
    </recommendedName>
</protein>
<dbReference type="Gene3D" id="3.40.50.1580">
    <property type="entry name" value="Nucleoside phosphorylase domain"/>
    <property type="match status" value="1"/>
</dbReference>
<sequence length="269" mass="29745">MDTVGSTDRTHNKRGNVDTIVTSTKRQRARPPQTNDNDLDLSRLTCEAYTVGWVCALPIEMAAAIAMLDCIHEALPKKPGDDNEYGFGNISSHNIVIACLPSGYYGTNNAAVVANNMRRSFPSLETRLMVGIGGGVPLNDDIRLGAMRLYNTTSTTQAGEFRCTSSPVKPPHGVLTAVARLRAQHAFSTKLPAILSDALDRNPSMEQYKYPSLSNDRLFESSYEHDELRDSSLGSQAPQHLNQQNRKKIMDTLYFEQINARTLNIKKIS</sequence>
<evidence type="ECO:0000313" key="2">
    <source>
        <dbReference type="EMBL" id="CEO49325.1"/>
    </source>
</evidence>
<dbReference type="PANTHER" id="PTHR46082">
    <property type="entry name" value="ATP/GTP-BINDING PROTEIN-RELATED"/>
    <property type="match status" value="1"/>
</dbReference>
<name>A0A0B7K350_BIOOC</name>
<evidence type="ECO:0000256" key="1">
    <source>
        <dbReference type="SAM" id="MobiDB-lite"/>
    </source>
</evidence>
<dbReference type="AlphaFoldDB" id="A0A0B7K350"/>
<dbReference type="GO" id="GO:0003824">
    <property type="term" value="F:catalytic activity"/>
    <property type="evidence" value="ECO:0007669"/>
    <property type="project" value="InterPro"/>
</dbReference>
<organism evidence="2">
    <name type="scientific">Bionectria ochroleuca</name>
    <name type="common">Gliocladium roseum</name>
    <dbReference type="NCBI Taxonomy" id="29856"/>
    <lineage>
        <taxon>Eukaryota</taxon>
        <taxon>Fungi</taxon>
        <taxon>Dikarya</taxon>
        <taxon>Ascomycota</taxon>
        <taxon>Pezizomycotina</taxon>
        <taxon>Sordariomycetes</taxon>
        <taxon>Hypocreomycetidae</taxon>
        <taxon>Hypocreales</taxon>
        <taxon>Bionectriaceae</taxon>
        <taxon>Clonostachys</taxon>
    </lineage>
</organism>
<gene>
    <name evidence="2" type="ORF">BN869_000005382_1</name>
</gene>
<dbReference type="GO" id="GO:0009116">
    <property type="term" value="P:nucleoside metabolic process"/>
    <property type="evidence" value="ECO:0007669"/>
    <property type="project" value="InterPro"/>
</dbReference>
<dbReference type="SUPFAM" id="SSF53167">
    <property type="entry name" value="Purine and uridine phosphorylases"/>
    <property type="match status" value="1"/>
</dbReference>
<feature type="region of interest" description="Disordered" evidence="1">
    <location>
        <begin position="1"/>
        <end position="37"/>
    </location>
</feature>
<accession>A0A0B7K350</accession>
<evidence type="ECO:0008006" key="3">
    <source>
        <dbReference type="Google" id="ProtNLM"/>
    </source>
</evidence>
<proteinExistence type="predicted"/>